<evidence type="ECO:0000313" key="2">
    <source>
        <dbReference type="EMBL" id="CAH3174153.1"/>
    </source>
</evidence>
<accession>A0ABN8R433</accession>
<reference evidence="2 3" key="1">
    <citation type="submission" date="2022-05" db="EMBL/GenBank/DDBJ databases">
        <authorList>
            <consortium name="Genoscope - CEA"/>
            <person name="William W."/>
        </authorList>
    </citation>
    <scope>NUCLEOTIDE SEQUENCE [LARGE SCALE GENOMIC DNA]</scope>
</reference>
<protein>
    <submittedName>
        <fullName evidence="2">Uncharacterized protein</fullName>
    </submittedName>
</protein>
<feature type="compositionally biased region" description="Polar residues" evidence="1">
    <location>
        <begin position="144"/>
        <end position="158"/>
    </location>
</feature>
<feature type="compositionally biased region" description="Low complexity" evidence="1">
    <location>
        <begin position="36"/>
        <end position="55"/>
    </location>
</feature>
<feature type="compositionally biased region" description="Polar residues" evidence="1">
    <location>
        <begin position="165"/>
        <end position="177"/>
    </location>
</feature>
<keyword evidence="3" id="KW-1185">Reference proteome</keyword>
<dbReference type="Proteomes" id="UP001159427">
    <property type="component" value="Unassembled WGS sequence"/>
</dbReference>
<proteinExistence type="predicted"/>
<organism evidence="2 3">
    <name type="scientific">Porites evermanni</name>
    <dbReference type="NCBI Taxonomy" id="104178"/>
    <lineage>
        <taxon>Eukaryota</taxon>
        <taxon>Metazoa</taxon>
        <taxon>Cnidaria</taxon>
        <taxon>Anthozoa</taxon>
        <taxon>Hexacorallia</taxon>
        <taxon>Scleractinia</taxon>
        <taxon>Fungiina</taxon>
        <taxon>Poritidae</taxon>
        <taxon>Porites</taxon>
    </lineage>
</organism>
<comment type="caution">
    <text evidence="2">The sequence shown here is derived from an EMBL/GenBank/DDBJ whole genome shotgun (WGS) entry which is preliminary data.</text>
</comment>
<feature type="region of interest" description="Disordered" evidence="1">
    <location>
        <begin position="144"/>
        <end position="177"/>
    </location>
</feature>
<sequence>MREQLQSPDFRNVCFPCSHFPGLVQVIEERDWNIESPCSSNRSSATSTTSSVSTSCKTEHSSPSEIERISVMESVEPSVVNVGATAQLRRRNSSVSRGRRRLKSMQIITTPNNDTLERAKPTRPPGREIEFSSKAYLKKCSLVPTQSGSNASTQNSNDLPLVRNPESSTCNPESTAWNPESKTVLDYLTRGEKDPQIQSVFTEIKPVAMQIYWNKTEFLHKKRFNSHRTGLEHQHGRLDVM</sequence>
<dbReference type="EMBL" id="CALNXI010001650">
    <property type="protein sequence ID" value="CAH3174153.1"/>
    <property type="molecule type" value="Genomic_DNA"/>
</dbReference>
<evidence type="ECO:0000313" key="3">
    <source>
        <dbReference type="Proteomes" id="UP001159427"/>
    </source>
</evidence>
<gene>
    <name evidence="2" type="ORF">PEVE_00009432</name>
</gene>
<evidence type="ECO:0000256" key="1">
    <source>
        <dbReference type="SAM" id="MobiDB-lite"/>
    </source>
</evidence>
<name>A0ABN8R433_9CNID</name>
<feature type="region of interest" description="Disordered" evidence="1">
    <location>
        <begin position="36"/>
        <end position="64"/>
    </location>
</feature>